<dbReference type="Gene3D" id="3.30.450.20">
    <property type="entry name" value="PAS domain"/>
    <property type="match status" value="2"/>
</dbReference>
<dbReference type="PANTHER" id="PTHR43547:SF10">
    <property type="entry name" value="SENSOR HISTIDINE KINASE DCUS"/>
    <property type="match status" value="1"/>
</dbReference>
<comment type="subcellular location">
    <subcellularLocation>
        <location evidence="2">Cell membrane</location>
        <topology evidence="2">Multi-pass membrane protein</topology>
    </subcellularLocation>
</comment>
<dbReference type="InterPro" id="IPR005467">
    <property type="entry name" value="His_kinase_dom"/>
</dbReference>
<dbReference type="Proteomes" id="UP000186895">
    <property type="component" value="Unassembled WGS sequence"/>
</dbReference>
<evidence type="ECO:0000256" key="2">
    <source>
        <dbReference type="ARBA" id="ARBA00004651"/>
    </source>
</evidence>
<keyword evidence="13 14" id="KW-0472">Membrane</keyword>
<dbReference type="PRINTS" id="PR00344">
    <property type="entry name" value="BCTRLSENSOR"/>
</dbReference>
<evidence type="ECO:0000256" key="12">
    <source>
        <dbReference type="ARBA" id="ARBA00023012"/>
    </source>
</evidence>
<keyword evidence="8" id="KW-0547">Nucleotide-binding</keyword>
<dbReference type="InterPro" id="IPR039506">
    <property type="entry name" value="SPOB_a"/>
</dbReference>
<dbReference type="SUPFAM" id="SSF103190">
    <property type="entry name" value="Sensory domain-like"/>
    <property type="match status" value="1"/>
</dbReference>
<dbReference type="Pfam" id="PF02518">
    <property type="entry name" value="HATPase_c"/>
    <property type="match status" value="1"/>
</dbReference>
<dbReference type="GO" id="GO:0005524">
    <property type="term" value="F:ATP binding"/>
    <property type="evidence" value="ECO:0007669"/>
    <property type="project" value="UniProtKB-KW"/>
</dbReference>
<dbReference type="SMART" id="SM00091">
    <property type="entry name" value="PAS"/>
    <property type="match status" value="1"/>
</dbReference>
<keyword evidence="9 16" id="KW-0418">Kinase</keyword>
<dbReference type="SMART" id="SM00387">
    <property type="entry name" value="HATPase_c"/>
    <property type="match status" value="1"/>
</dbReference>
<dbReference type="eggNOG" id="COG3290">
    <property type="taxonomic scope" value="Bacteria"/>
</dbReference>
<dbReference type="RefSeq" id="WP_076461791.1">
    <property type="nucleotide sequence ID" value="NZ_FTMN01000002.1"/>
</dbReference>
<dbReference type="AlphaFoldDB" id="A0A1N6QA37"/>
<keyword evidence="5" id="KW-0597">Phosphoprotein</keyword>
<evidence type="ECO:0000256" key="11">
    <source>
        <dbReference type="ARBA" id="ARBA00022989"/>
    </source>
</evidence>
<dbReference type="InterPro" id="IPR004358">
    <property type="entry name" value="Sig_transdc_His_kin-like_C"/>
</dbReference>
<evidence type="ECO:0000256" key="5">
    <source>
        <dbReference type="ARBA" id="ARBA00022553"/>
    </source>
</evidence>
<keyword evidence="4" id="KW-1003">Cell membrane</keyword>
<dbReference type="STRING" id="49186.SAMN05421647_102369"/>
<evidence type="ECO:0000256" key="3">
    <source>
        <dbReference type="ARBA" id="ARBA00012438"/>
    </source>
</evidence>
<feature type="domain" description="Histidine kinase" evidence="15">
    <location>
        <begin position="320"/>
        <end position="536"/>
    </location>
</feature>
<gene>
    <name evidence="16" type="ORF">SAMN05421647_102369</name>
</gene>
<feature type="transmembrane region" description="Helical" evidence="14">
    <location>
        <begin position="178"/>
        <end position="199"/>
    </location>
</feature>
<dbReference type="EMBL" id="FTMN01000002">
    <property type="protein sequence ID" value="SIQ13437.1"/>
    <property type="molecule type" value="Genomic_DNA"/>
</dbReference>
<evidence type="ECO:0000313" key="16">
    <source>
        <dbReference type="EMBL" id="SIQ13437.1"/>
    </source>
</evidence>
<keyword evidence="11 14" id="KW-1133">Transmembrane helix</keyword>
<dbReference type="FunFam" id="3.30.450.20:FF:000018">
    <property type="entry name" value="Sensor histidine kinase DcuS"/>
    <property type="match status" value="1"/>
</dbReference>
<dbReference type="CDD" id="cd18773">
    <property type="entry name" value="PDC1_HK_sensor"/>
    <property type="match status" value="1"/>
</dbReference>
<dbReference type="Gene3D" id="1.10.287.130">
    <property type="match status" value="1"/>
</dbReference>
<dbReference type="GO" id="GO:0005886">
    <property type="term" value="C:plasma membrane"/>
    <property type="evidence" value="ECO:0007669"/>
    <property type="project" value="UniProtKB-SubCell"/>
</dbReference>
<dbReference type="Gene3D" id="3.30.565.10">
    <property type="entry name" value="Histidine kinase-like ATPase, C-terminal domain"/>
    <property type="match status" value="1"/>
</dbReference>
<evidence type="ECO:0000256" key="1">
    <source>
        <dbReference type="ARBA" id="ARBA00000085"/>
    </source>
</evidence>
<proteinExistence type="predicted"/>
<dbReference type="InterPro" id="IPR029151">
    <property type="entry name" value="Sensor-like_sf"/>
</dbReference>
<evidence type="ECO:0000256" key="14">
    <source>
        <dbReference type="SAM" id="Phobius"/>
    </source>
</evidence>
<evidence type="ECO:0000256" key="8">
    <source>
        <dbReference type="ARBA" id="ARBA00022741"/>
    </source>
</evidence>
<organism evidence="16 17">
    <name type="scientific">Marinobacterium stanieri</name>
    <dbReference type="NCBI Taxonomy" id="49186"/>
    <lineage>
        <taxon>Bacteria</taxon>
        <taxon>Pseudomonadati</taxon>
        <taxon>Pseudomonadota</taxon>
        <taxon>Gammaproteobacteria</taxon>
        <taxon>Oceanospirillales</taxon>
        <taxon>Oceanospirillaceae</taxon>
        <taxon>Marinobacterium</taxon>
    </lineage>
</organism>
<dbReference type="InterPro" id="IPR033463">
    <property type="entry name" value="sCache_3"/>
</dbReference>
<keyword evidence="7 14" id="KW-0812">Transmembrane</keyword>
<dbReference type="GO" id="GO:0006355">
    <property type="term" value="P:regulation of DNA-templated transcription"/>
    <property type="evidence" value="ECO:0007669"/>
    <property type="project" value="InterPro"/>
</dbReference>
<comment type="catalytic activity">
    <reaction evidence="1">
        <text>ATP + protein L-histidine = ADP + protein N-phospho-L-histidine.</text>
        <dbReference type="EC" id="2.7.13.3"/>
    </reaction>
</comment>
<sequence length="549" mass="60083">MKLSIRRFPLKTRMVLLLGLIALLQTGALGLFALHYLTSALEEQMGERALHVAKTIASIPQVIQSVETGDSTELQPLSLTLADKTQALFVVIGDRNGLRLAHPNPERLGFSMSDDDDDAVSPTLAYGLAQVTRAEGSLGLSMRARAPIYDAAGEQVIGLVSVGYLLDKVDLYISRYRLTMTMVILLAFAFSVLTAVWFASHFKKAIFGLEPEEIGRLFQERNATLQSVREGIIAINTRGEITTVNQAALSILDLPNEQNIIGKPVTDLLPNSRMPEVLTSDQAQFDQEIRVGDRVLIVNRVPLHQSGKVVGVVSSFRRKDELHQLGQKLSRIQQYADSLRSQAHEYSNKLHTIAGLIQIGANDKALAIIGQETRDHQALIHLLVEAVPDPVLAGCLLGKYNRARELGLVLEIDPDSQMRDLPEWIPREQLVSILGNLLDNAFEATLNHGGHGKPILLTMTDLGDDLIFEIEDRGPGIPDDQQALIFTKGFTSKARAGHGLGLHLVNSLLQQLNGTITIEPGDPEGSRFTVYIPKQQAVKPSPMTGAAND</sequence>
<accession>A0A1N6QA37</accession>
<evidence type="ECO:0000256" key="10">
    <source>
        <dbReference type="ARBA" id="ARBA00022840"/>
    </source>
</evidence>
<dbReference type="EC" id="2.7.13.3" evidence="3"/>
<dbReference type="SUPFAM" id="SSF55785">
    <property type="entry name" value="PYP-like sensor domain (PAS domain)"/>
    <property type="match status" value="1"/>
</dbReference>
<evidence type="ECO:0000256" key="13">
    <source>
        <dbReference type="ARBA" id="ARBA00023136"/>
    </source>
</evidence>
<dbReference type="CDD" id="cd00130">
    <property type="entry name" value="PAS"/>
    <property type="match status" value="1"/>
</dbReference>
<dbReference type="InterPro" id="IPR035965">
    <property type="entry name" value="PAS-like_dom_sf"/>
</dbReference>
<evidence type="ECO:0000256" key="7">
    <source>
        <dbReference type="ARBA" id="ARBA00022692"/>
    </source>
</evidence>
<dbReference type="Pfam" id="PF14689">
    <property type="entry name" value="SPOB_a"/>
    <property type="match status" value="1"/>
</dbReference>
<keyword evidence="10" id="KW-0067">ATP-binding</keyword>
<dbReference type="Pfam" id="PF00989">
    <property type="entry name" value="PAS"/>
    <property type="match status" value="1"/>
</dbReference>
<evidence type="ECO:0000256" key="4">
    <source>
        <dbReference type="ARBA" id="ARBA00022475"/>
    </source>
</evidence>
<keyword evidence="17" id="KW-1185">Reference proteome</keyword>
<dbReference type="InterPro" id="IPR000014">
    <property type="entry name" value="PAS"/>
</dbReference>
<dbReference type="InterPro" id="IPR003594">
    <property type="entry name" value="HATPase_dom"/>
</dbReference>
<name>A0A1N6QA37_9GAMM</name>
<dbReference type="InterPro" id="IPR016120">
    <property type="entry name" value="Sig_transdc_His_kin_SpoOB"/>
</dbReference>
<evidence type="ECO:0000313" key="17">
    <source>
        <dbReference type="Proteomes" id="UP000186895"/>
    </source>
</evidence>
<dbReference type="PANTHER" id="PTHR43547">
    <property type="entry name" value="TWO-COMPONENT HISTIDINE KINASE"/>
    <property type="match status" value="1"/>
</dbReference>
<dbReference type="InterPro" id="IPR013767">
    <property type="entry name" value="PAS_fold"/>
</dbReference>
<dbReference type="SUPFAM" id="SSF55890">
    <property type="entry name" value="Sporulation response regulatory protein Spo0B"/>
    <property type="match status" value="1"/>
</dbReference>
<reference evidence="16 17" key="1">
    <citation type="submission" date="2017-01" db="EMBL/GenBank/DDBJ databases">
        <authorList>
            <person name="Mah S.A."/>
            <person name="Swanson W.J."/>
            <person name="Moy G.W."/>
            <person name="Vacquier V.D."/>
        </authorList>
    </citation>
    <scope>NUCLEOTIDE SEQUENCE [LARGE SCALE GENOMIC DNA]</scope>
    <source>
        <strain evidence="16 17">DSM 7027</strain>
    </source>
</reference>
<dbReference type="PROSITE" id="PS50109">
    <property type="entry name" value="HIS_KIN"/>
    <property type="match status" value="1"/>
</dbReference>
<dbReference type="CDD" id="cd16915">
    <property type="entry name" value="HATPase_DpiB-CitA-like"/>
    <property type="match status" value="1"/>
</dbReference>
<evidence type="ECO:0000259" key="15">
    <source>
        <dbReference type="PROSITE" id="PS50109"/>
    </source>
</evidence>
<keyword evidence="6" id="KW-0808">Transferase</keyword>
<evidence type="ECO:0000256" key="6">
    <source>
        <dbReference type="ARBA" id="ARBA00022679"/>
    </source>
</evidence>
<keyword evidence="12" id="KW-0902">Two-component regulatory system</keyword>
<dbReference type="SUPFAM" id="SSF55874">
    <property type="entry name" value="ATPase domain of HSP90 chaperone/DNA topoisomerase II/histidine kinase"/>
    <property type="match status" value="1"/>
</dbReference>
<dbReference type="InterPro" id="IPR036890">
    <property type="entry name" value="HATPase_C_sf"/>
</dbReference>
<dbReference type="Pfam" id="PF17203">
    <property type="entry name" value="sCache_3_2"/>
    <property type="match status" value="1"/>
</dbReference>
<protein>
    <recommendedName>
        <fullName evidence="3">histidine kinase</fullName>
        <ecNumber evidence="3">2.7.13.3</ecNumber>
    </recommendedName>
</protein>
<dbReference type="GO" id="GO:0000155">
    <property type="term" value="F:phosphorelay sensor kinase activity"/>
    <property type="evidence" value="ECO:0007669"/>
    <property type="project" value="InterPro"/>
</dbReference>
<evidence type="ECO:0000256" key="9">
    <source>
        <dbReference type="ARBA" id="ARBA00022777"/>
    </source>
</evidence>